<dbReference type="InterPro" id="IPR016039">
    <property type="entry name" value="Thiolase-like"/>
</dbReference>
<dbReference type="InterPro" id="IPR050215">
    <property type="entry name" value="Thiolase-like_sf_Thiolase"/>
</dbReference>
<keyword evidence="3 4" id="KW-0012">Acyltransferase</keyword>
<dbReference type="RefSeq" id="WP_115749062.1">
    <property type="nucleotide sequence ID" value="NZ_PIOD01000006.1"/>
</dbReference>
<feature type="domain" description="Thiolase C-terminal" evidence="7">
    <location>
        <begin position="242"/>
        <end position="360"/>
    </location>
</feature>
<evidence type="ECO:0000313" key="9">
    <source>
        <dbReference type="Proteomes" id="UP000256520"/>
    </source>
</evidence>
<dbReference type="InterPro" id="IPR020616">
    <property type="entry name" value="Thiolase_N"/>
</dbReference>
<dbReference type="GO" id="GO:0006635">
    <property type="term" value="P:fatty acid beta-oxidation"/>
    <property type="evidence" value="ECO:0007669"/>
    <property type="project" value="TreeGrafter"/>
</dbReference>
<dbReference type="AlphaFoldDB" id="A0A3D8PUB6"/>
<dbReference type="CDD" id="cd00751">
    <property type="entry name" value="thiolase"/>
    <property type="match status" value="1"/>
</dbReference>
<feature type="domain" description="Thiolase N-terminal" evidence="6">
    <location>
        <begin position="5"/>
        <end position="233"/>
    </location>
</feature>
<gene>
    <name evidence="8" type="ORF">CWR45_06455</name>
</gene>
<organism evidence="8 9">
    <name type="scientific">Oceanobacillus chungangensis</name>
    <dbReference type="NCBI Taxonomy" id="1229152"/>
    <lineage>
        <taxon>Bacteria</taxon>
        <taxon>Bacillati</taxon>
        <taxon>Bacillota</taxon>
        <taxon>Bacilli</taxon>
        <taxon>Bacillales</taxon>
        <taxon>Bacillaceae</taxon>
        <taxon>Oceanobacillus</taxon>
    </lineage>
</organism>
<dbReference type="SUPFAM" id="SSF53901">
    <property type="entry name" value="Thiolase-like"/>
    <property type="match status" value="2"/>
</dbReference>
<dbReference type="InterPro" id="IPR020617">
    <property type="entry name" value="Thiolase_C"/>
</dbReference>
<evidence type="ECO:0000256" key="1">
    <source>
        <dbReference type="ARBA" id="ARBA00010982"/>
    </source>
</evidence>
<keyword evidence="2 4" id="KW-0808">Transferase</keyword>
<dbReference type="GO" id="GO:0003988">
    <property type="term" value="F:acetyl-CoA C-acyltransferase activity"/>
    <property type="evidence" value="ECO:0007669"/>
    <property type="project" value="TreeGrafter"/>
</dbReference>
<proteinExistence type="inferred from homology"/>
<name>A0A3D8PUB6_9BACI</name>
<evidence type="ECO:0000259" key="6">
    <source>
        <dbReference type="Pfam" id="PF00108"/>
    </source>
</evidence>
<comment type="similarity">
    <text evidence="1 4">Belongs to the thiolase-like superfamily. Thiolase family.</text>
</comment>
<dbReference type="GO" id="GO:0010124">
    <property type="term" value="P:phenylacetate catabolic process"/>
    <property type="evidence" value="ECO:0007669"/>
    <property type="project" value="TreeGrafter"/>
</dbReference>
<accession>A0A3D8PUB6</accession>
<reference evidence="9" key="1">
    <citation type="submission" date="2017-11" db="EMBL/GenBank/DDBJ databases">
        <authorList>
            <person name="Zhu W."/>
        </authorList>
    </citation>
    <scope>NUCLEOTIDE SEQUENCE [LARGE SCALE GENOMIC DNA]</scope>
    <source>
        <strain evidence="9">CAU 1051</strain>
    </source>
</reference>
<dbReference type="Pfam" id="PF02803">
    <property type="entry name" value="Thiolase_C"/>
    <property type="match status" value="1"/>
</dbReference>
<dbReference type="PANTHER" id="PTHR43853">
    <property type="entry name" value="3-KETOACYL-COA THIOLASE, PEROXISOMAL"/>
    <property type="match status" value="1"/>
</dbReference>
<comment type="caution">
    <text evidence="8">The sequence shown here is derived from an EMBL/GenBank/DDBJ whole genome shotgun (WGS) entry which is preliminary data.</text>
</comment>
<evidence type="ECO:0000256" key="5">
    <source>
        <dbReference type="SAM" id="Phobius"/>
    </source>
</evidence>
<dbReference type="Gene3D" id="3.40.47.10">
    <property type="match status" value="2"/>
</dbReference>
<dbReference type="NCBIfam" id="NF005212">
    <property type="entry name" value="PRK06690.1"/>
    <property type="match status" value="1"/>
</dbReference>
<dbReference type="PROSITE" id="PS00737">
    <property type="entry name" value="THIOLASE_2"/>
    <property type="match status" value="1"/>
</dbReference>
<dbReference type="Proteomes" id="UP000256520">
    <property type="component" value="Unassembled WGS sequence"/>
</dbReference>
<dbReference type="EMBL" id="PIOD01000006">
    <property type="protein sequence ID" value="RDW19713.1"/>
    <property type="molecule type" value="Genomic_DNA"/>
</dbReference>
<evidence type="ECO:0000313" key="8">
    <source>
        <dbReference type="EMBL" id="RDW19713.1"/>
    </source>
</evidence>
<dbReference type="PIRSF" id="PIRSF000429">
    <property type="entry name" value="Ac-CoA_Ac_transf"/>
    <property type="match status" value="1"/>
</dbReference>
<dbReference type="OrthoDB" id="9764892at2"/>
<dbReference type="InterPro" id="IPR020613">
    <property type="entry name" value="Thiolase_CS"/>
</dbReference>
<keyword evidence="5" id="KW-0812">Transmembrane</keyword>
<evidence type="ECO:0000256" key="4">
    <source>
        <dbReference type="RuleBase" id="RU003557"/>
    </source>
</evidence>
<evidence type="ECO:0000256" key="2">
    <source>
        <dbReference type="ARBA" id="ARBA00022679"/>
    </source>
</evidence>
<keyword evidence="5" id="KW-0472">Membrane</keyword>
<protein>
    <submittedName>
        <fullName evidence="8">Acetyl-CoA C-acyltransferase</fullName>
    </submittedName>
</protein>
<keyword evidence="5" id="KW-1133">Transmembrane helix</keyword>
<dbReference type="InterPro" id="IPR002155">
    <property type="entry name" value="Thiolase"/>
</dbReference>
<sequence length="364" mass="39292">MKKAVIVNAKRTVIGKKNGILKNYSPERLAAYVIHDLVKDLDEQVDDIILGNVVGPGGNIARLSALESGQPYATSGITVDRQCGSGLEAIRLACHLIQGGAGDIFIAGGVESTSNSPFEYRARFSPEHIGDPDMGIAAENVAEKYGITREKQDEFALLSYERAQESLRKSFFSDELVQIEGIPMRDEGLKQNMNYERLLKRVPPSFKKNGTVTAGNSCGINDGAAAVLVMSEEKAKELNLNPVLRFVDSVVIGTDPNYPATGPIPAVSKILAKNNLSIEDINLIEINEAFAVKIALFAREFSISYGKINPEGGAIAMGHPYGASGAILVTRLFYEAKRYKPRYMLSAIGIGGGLGIAVLWEMAI</sequence>
<dbReference type="PANTHER" id="PTHR43853:SF3">
    <property type="entry name" value="ACETYL-COA C-ACETYLTRANSFERASE YHFS-RELATED"/>
    <property type="match status" value="1"/>
</dbReference>
<feature type="transmembrane region" description="Helical" evidence="5">
    <location>
        <begin position="343"/>
        <end position="363"/>
    </location>
</feature>
<dbReference type="GO" id="GO:0005737">
    <property type="term" value="C:cytoplasm"/>
    <property type="evidence" value="ECO:0007669"/>
    <property type="project" value="UniProtKB-ARBA"/>
</dbReference>
<evidence type="ECO:0000259" key="7">
    <source>
        <dbReference type="Pfam" id="PF02803"/>
    </source>
</evidence>
<dbReference type="Pfam" id="PF00108">
    <property type="entry name" value="Thiolase_N"/>
    <property type="match status" value="1"/>
</dbReference>
<dbReference type="NCBIfam" id="TIGR01930">
    <property type="entry name" value="AcCoA-C-Actrans"/>
    <property type="match status" value="1"/>
</dbReference>
<evidence type="ECO:0000256" key="3">
    <source>
        <dbReference type="ARBA" id="ARBA00023315"/>
    </source>
</evidence>
<keyword evidence="9" id="KW-1185">Reference proteome</keyword>